<evidence type="ECO:0000256" key="1">
    <source>
        <dbReference type="PROSITE-ProRule" id="PRU00339"/>
    </source>
</evidence>
<dbReference type="SMART" id="SM00028">
    <property type="entry name" value="TPR"/>
    <property type="match status" value="1"/>
</dbReference>
<feature type="compositionally biased region" description="Low complexity" evidence="2">
    <location>
        <begin position="573"/>
        <end position="591"/>
    </location>
</feature>
<feature type="compositionally biased region" description="Polar residues" evidence="2">
    <location>
        <begin position="515"/>
        <end position="525"/>
    </location>
</feature>
<gene>
    <name evidence="4" type="ORF">CAMGR0001_1435</name>
</gene>
<dbReference type="PROSITE" id="PS50005">
    <property type="entry name" value="TPR"/>
    <property type="match status" value="1"/>
</dbReference>
<evidence type="ECO:0000313" key="4">
    <source>
        <dbReference type="EMBL" id="EEV17140.1"/>
    </source>
</evidence>
<feature type="signal peptide" evidence="3">
    <location>
        <begin position="1"/>
        <end position="24"/>
    </location>
</feature>
<organism evidence="4 5">
    <name type="scientific">Campylobacter gracilis RM3268</name>
    <dbReference type="NCBI Taxonomy" id="553220"/>
    <lineage>
        <taxon>Bacteria</taxon>
        <taxon>Pseudomonadati</taxon>
        <taxon>Campylobacterota</taxon>
        <taxon>Epsilonproteobacteria</taxon>
        <taxon>Campylobacterales</taxon>
        <taxon>Campylobacteraceae</taxon>
        <taxon>Campylobacter</taxon>
    </lineage>
</organism>
<dbReference type="Proteomes" id="UP000005709">
    <property type="component" value="Unassembled WGS sequence"/>
</dbReference>
<dbReference type="STRING" id="824.CGRAC_0789"/>
<feature type="compositionally biased region" description="Low complexity" evidence="2">
    <location>
        <begin position="543"/>
        <end position="559"/>
    </location>
</feature>
<feature type="compositionally biased region" description="Polar residues" evidence="2">
    <location>
        <begin position="480"/>
        <end position="493"/>
    </location>
</feature>
<dbReference type="OrthoDB" id="9766710at2"/>
<proteinExistence type="predicted"/>
<keyword evidence="3" id="KW-0732">Signal</keyword>
<accession>C8PJN5</accession>
<keyword evidence="5" id="KW-1185">Reference proteome</keyword>
<dbReference type="AlphaFoldDB" id="C8PJN5"/>
<feature type="compositionally biased region" description="Polar residues" evidence="2">
    <location>
        <begin position="596"/>
        <end position="614"/>
    </location>
</feature>
<evidence type="ECO:0000256" key="3">
    <source>
        <dbReference type="SAM" id="SignalP"/>
    </source>
</evidence>
<protein>
    <submittedName>
        <fullName evidence="4">Tetratricopeptide repeat protein</fullName>
    </submittedName>
</protein>
<dbReference type="eggNOG" id="COG0457">
    <property type="taxonomic scope" value="Bacteria"/>
</dbReference>
<evidence type="ECO:0000256" key="2">
    <source>
        <dbReference type="SAM" id="MobiDB-lite"/>
    </source>
</evidence>
<dbReference type="InterPro" id="IPR011990">
    <property type="entry name" value="TPR-like_helical_dom_sf"/>
</dbReference>
<comment type="caution">
    <text evidence="4">The sequence shown here is derived from an EMBL/GenBank/DDBJ whole genome shotgun (WGS) entry which is preliminary data.</text>
</comment>
<dbReference type="EMBL" id="ACYG01000027">
    <property type="protein sequence ID" value="EEV17140.1"/>
    <property type="molecule type" value="Genomic_DNA"/>
</dbReference>
<dbReference type="RefSeq" id="WP_005872142.1">
    <property type="nucleotide sequence ID" value="NZ_ACYG01000027.1"/>
</dbReference>
<feature type="repeat" description="TPR" evidence="1">
    <location>
        <begin position="189"/>
        <end position="222"/>
    </location>
</feature>
<reference evidence="4 5" key="1">
    <citation type="submission" date="2009-07" db="EMBL/GenBank/DDBJ databases">
        <authorList>
            <person name="Madupu R."/>
            <person name="Sebastian Y."/>
            <person name="Durkin A.S."/>
            <person name="Torralba M."/>
            <person name="Methe B."/>
            <person name="Sutton G.G."/>
            <person name="Strausberg R.L."/>
            <person name="Nelson K.E."/>
        </authorList>
    </citation>
    <scope>NUCLEOTIDE SEQUENCE [LARGE SCALE GENOMIC DNA]</scope>
    <source>
        <strain evidence="4 5">RM3268</strain>
    </source>
</reference>
<dbReference type="InterPro" id="IPR019734">
    <property type="entry name" value="TPR_rpt"/>
</dbReference>
<feature type="chain" id="PRO_5002991137" evidence="3">
    <location>
        <begin position="25"/>
        <end position="614"/>
    </location>
</feature>
<name>C8PJN5_9BACT</name>
<dbReference type="Gene3D" id="1.25.40.10">
    <property type="entry name" value="Tetratricopeptide repeat domain"/>
    <property type="match status" value="2"/>
</dbReference>
<feature type="region of interest" description="Disordered" evidence="2">
    <location>
        <begin position="480"/>
        <end position="614"/>
    </location>
</feature>
<keyword evidence="1" id="KW-0802">TPR repeat</keyword>
<evidence type="ECO:0000313" key="5">
    <source>
        <dbReference type="Proteomes" id="UP000005709"/>
    </source>
</evidence>
<sequence>MYRGKVFGGILIAAMILAPQYLSAERGTNAAAAKQSVTDKKASDRNSSIGTKNGAKDAIKKSLINRGVSAKSITKEKLNHAMRAQEDAELNFDLLTALELLHKDPVASMFLYEKAYNKTGSSVYLLEALKTAFAIKDRKNTARYLKLGEKSLSSDSEYLRVKIGYYLGIKDNLNANTAALKLVTVDPVSRSYAILAATYYAMENFTLAKTYFEKAYELDKTDENLIRLCDVLLNKLDDSDGAIRIIETHRRIYGCVQGMACELLADVYRANKRYLDVAKIDEALYEAKGDNKFLDDMIAIYYYSNDFDKIIELLKKYDYKRELLIDAYAHKKDYKTAIKMARDEFMKTKNYDFLAIEAIYEYESAGKNVDAKTLSSVVAKFENIAPQLKDPVHLNYYGYILIDHDLDVRKGIELVRRALQKDPDSPYYLDSLAWGYYKLGECDKAKNEMAKIKDAEFFNSPEGKEHLEAIDACVAGTGVAPQNSISQNPTTIKGSAPKDQAPQSPAIKTPAPDSIKSTAPESSALDSARPGPAATRDLTPKDSASQNSAGSANSAVQNQTPNSATSENFAMPINSAAQNSASSRQNSISRQGFMPEQNSTSKEPTGSKIQTPRQ</sequence>
<feature type="region of interest" description="Disordered" evidence="2">
    <location>
        <begin position="33"/>
        <end position="53"/>
    </location>
</feature>
<dbReference type="SUPFAM" id="SSF48452">
    <property type="entry name" value="TPR-like"/>
    <property type="match status" value="2"/>
</dbReference>